<reference evidence="2" key="2">
    <citation type="submission" date="2015-06" db="UniProtKB">
        <authorList>
            <consortium name="EnsemblProtists"/>
        </authorList>
    </citation>
    <scope>IDENTIFICATION</scope>
    <source>
        <strain evidence="2">Emoy2</strain>
    </source>
</reference>
<evidence type="ECO:0008006" key="4">
    <source>
        <dbReference type="Google" id="ProtNLM"/>
    </source>
</evidence>
<proteinExistence type="predicted"/>
<evidence type="ECO:0000256" key="1">
    <source>
        <dbReference type="SAM" id="MobiDB-lite"/>
    </source>
</evidence>
<dbReference type="InParanoid" id="M4C2L8"/>
<feature type="region of interest" description="Disordered" evidence="1">
    <location>
        <begin position="64"/>
        <end position="92"/>
    </location>
</feature>
<keyword evidence="3" id="KW-1185">Reference proteome</keyword>
<feature type="compositionally biased region" description="Basic and acidic residues" evidence="1">
    <location>
        <begin position="72"/>
        <end position="88"/>
    </location>
</feature>
<protein>
    <recommendedName>
        <fullName evidence="4">RxLR effector candidate protein</fullName>
    </recommendedName>
</protein>
<sequence length="270" mass="29935">MRCAVKAATSAAVILRSAAAEEAKFLNAAGDNTPAASLGSCGDAPHDIGDFELEFIYSGELDGDTDSQKAAAKNEPDMVRPESTKSESRSTFSLAKRRDIFGSSEDSDAPSPRRSRYLEIDRGGVLVQFSHDDGNAVTRHDQRDRTVRGVGTSIDTTQEVRDHGILRVAPEKKVWLPPQQLLDRLSDTISDRCRIRLFDSLRIHRLDSSASNFRTEHESYIDVFSKHQHYSGNHKRDGALLLQACNAFIHNVGEIGRDAWLDKLTLSLNR</sequence>
<dbReference type="EMBL" id="JH598132">
    <property type="status" value="NOT_ANNOTATED_CDS"/>
    <property type="molecule type" value="Genomic_DNA"/>
</dbReference>
<dbReference type="VEuPathDB" id="FungiDB:HpaG813333"/>
<name>M4C2L8_HYAAE</name>
<dbReference type="AlphaFoldDB" id="M4C2L8"/>
<evidence type="ECO:0000313" key="3">
    <source>
        <dbReference type="Proteomes" id="UP000011713"/>
    </source>
</evidence>
<dbReference type="Proteomes" id="UP000011713">
    <property type="component" value="Unassembled WGS sequence"/>
</dbReference>
<dbReference type="HOGENOM" id="CLU_1032267_0_0_1"/>
<organism evidence="2 3">
    <name type="scientific">Hyaloperonospora arabidopsidis (strain Emoy2)</name>
    <name type="common">Downy mildew agent</name>
    <name type="synonym">Peronospora arabidopsidis</name>
    <dbReference type="NCBI Taxonomy" id="559515"/>
    <lineage>
        <taxon>Eukaryota</taxon>
        <taxon>Sar</taxon>
        <taxon>Stramenopiles</taxon>
        <taxon>Oomycota</taxon>
        <taxon>Peronosporomycetes</taxon>
        <taxon>Peronosporales</taxon>
        <taxon>Peronosporaceae</taxon>
        <taxon>Hyaloperonospora</taxon>
    </lineage>
</organism>
<evidence type="ECO:0000313" key="2">
    <source>
        <dbReference type="EnsemblProtists" id="HpaP813333"/>
    </source>
</evidence>
<dbReference type="EnsemblProtists" id="HpaT813333">
    <property type="protein sequence ID" value="HpaP813333"/>
    <property type="gene ID" value="HpaG813333"/>
</dbReference>
<reference evidence="3" key="1">
    <citation type="journal article" date="2010" name="Science">
        <title>Signatures of adaptation to obligate biotrophy in the Hyaloperonospora arabidopsidis genome.</title>
        <authorList>
            <person name="Baxter L."/>
            <person name="Tripathy S."/>
            <person name="Ishaque N."/>
            <person name="Boot N."/>
            <person name="Cabral A."/>
            <person name="Kemen E."/>
            <person name="Thines M."/>
            <person name="Ah-Fong A."/>
            <person name="Anderson R."/>
            <person name="Badejoko W."/>
            <person name="Bittner-Eddy P."/>
            <person name="Boore J.L."/>
            <person name="Chibucos M.C."/>
            <person name="Coates M."/>
            <person name="Dehal P."/>
            <person name="Delehaunty K."/>
            <person name="Dong S."/>
            <person name="Downton P."/>
            <person name="Dumas B."/>
            <person name="Fabro G."/>
            <person name="Fronick C."/>
            <person name="Fuerstenberg S.I."/>
            <person name="Fulton L."/>
            <person name="Gaulin E."/>
            <person name="Govers F."/>
            <person name="Hughes L."/>
            <person name="Humphray S."/>
            <person name="Jiang R.H."/>
            <person name="Judelson H."/>
            <person name="Kamoun S."/>
            <person name="Kyung K."/>
            <person name="Meijer H."/>
            <person name="Minx P."/>
            <person name="Morris P."/>
            <person name="Nelson J."/>
            <person name="Phuntumart V."/>
            <person name="Qutob D."/>
            <person name="Rehmany A."/>
            <person name="Rougon-Cardoso A."/>
            <person name="Ryden P."/>
            <person name="Torto-Alalibo T."/>
            <person name="Studholme D."/>
            <person name="Wang Y."/>
            <person name="Win J."/>
            <person name="Wood J."/>
            <person name="Clifton S.W."/>
            <person name="Rogers J."/>
            <person name="Van den Ackerveken G."/>
            <person name="Jones J.D."/>
            <person name="McDowell J.M."/>
            <person name="Beynon J."/>
            <person name="Tyler B.M."/>
        </authorList>
    </citation>
    <scope>NUCLEOTIDE SEQUENCE [LARGE SCALE GENOMIC DNA]</scope>
    <source>
        <strain evidence="3">Emoy2</strain>
    </source>
</reference>
<accession>M4C2L8</accession>